<proteinExistence type="predicted"/>
<feature type="domain" description="HNH nuclease" evidence="1">
    <location>
        <begin position="74"/>
        <end position="126"/>
    </location>
</feature>
<accession>A0A6J5KXU8</accession>
<dbReference type="PANTHER" id="PTHR33877:SF2">
    <property type="entry name" value="OS07G0170200 PROTEIN"/>
    <property type="match status" value="1"/>
</dbReference>
<name>A0A6J5KXU8_9CAUD</name>
<dbReference type="InterPro" id="IPR029471">
    <property type="entry name" value="HNH_5"/>
</dbReference>
<gene>
    <name evidence="2" type="ORF">UFOVP54_244</name>
</gene>
<evidence type="ECO:0000259" key="1">
    <source>
        <dbReference type="SMART" id="SM00507"/>
    </source>
</evidence>
<dbReference type="PANTHER" id="PTHR33877">
    <property type="entry name" value="SLL1193 PROTEIN"/>
    <property type="match status" value="1"/>
</dbReference>
<reference evidence="2" key="1">
    <citation type="submission" date="2020-04" db="EMBL/GenBank/DDBJ databases">
        <authorList>
            <person name="Chiriac C."/>
            <person name="Salcher M."/>
            <person name="Ghai R."/>
            <person name="Kavagutti S V."/>
        </authorList>
    </citation>
    <scope>NUCLEOTIDE SEQUENCE</scope>
</reference>
<dbReference type="EMBL" id="LR796188">
    <property type="protein sequence ID" value="CAB4125826.1"/>
    <property type="molecule type" value="Genomic_DNA"/>
</dbReference>
<dbReference type="Gene3D" id="1.10.30.50">
    <property type="match status" value="1"/>
</dbReference>
<evidence type="ECO:0000313" key="2">
    <source>
        <dbReference type="EMBL" id="CAB4125826.1"/>
    </source>
</evidence>
<dbReference type="InterPro" id="IPR003615">
    <property type="entry name" value="HNH_nuc"/>
</dbReference>
<protein>
    <submittedName>
        <fullName evidence="2">HNHc domain containing protein</fullName>
    </submittedName>
</protein>
<sequence length="168" mass="19606">MSKYQRTLVIDSSFMARSIISTERAFVISYKGNAEVIAEHPETFGLVNPKLEIFKPSIIRVYKYVKQNIQKVPLTRENVYRRDNYECVYCGSSYLKSLTLDHVIPQSKGGQNAWDNLVTACRSCNSEKADLTLEEYGKEIVEPKRPHYLMLMKQLTHIPLEWEKFLFF</sequence>
<dbReference type="CDD" id="cd00085">
    <property type="entry name" value="HNHc"/>
    <property type="match status" value="1"/>
</dbReference>
<organism evidence="2">
    <name type="scientific">uncultured Caudovirales phage</name>
    <dbReference type="NCBI Taxonomy" id="2100421"/>
    <lineage>
        <taxon>Viruses</taxon>
        <taxon>Duplodnaviria</taxon>
        <taxon>Heunggongvirae</taxon>
        <taxon>Uroviricota</taxon>
        <taxon>Caudoviricetes</taxon>
        <taxon>Peduoviridae</taxon>
        <taxon>Maltschvirus</taxon>
        <taxon>Maltschvirus maltsch</taxon>
    </lineage>
</organism>
<dbReference type="InterPro" id="IPR052892">
    <property type="entry name" value="NA-targeting_endonuclease"/>
</dbReference>
<dbReference type="SMART" id="SM00507">
    <property type="entry name" value="HNHc"/>
    <property type="match status" value="1"/>
</dbReference>
<dbReference type="Pfam" id="PF14279">
    <property type="entry name" value="HNH_5"/>
    <property type="match status" value="1"/>
</dbReference>